<dbReference type="Pfam" id="PF10708">
    <property type="entry name" value="DUF2510"/>
    <property type="match status" value="1"/>
</dbReference>
<proteinExistence type="inferred from homology"/>
<dbReference type="PANTHER" id="PTHR44196:SF2">
    <property type="entry name" value="SHORT-CHAIN DEHYDROGENASE-RELATED"/>
    <property type="match status" value="1"/>
</dbReference>
<dbReference type="InterPro" id="IPR018929">
    <property type="entry name" value="DUF2510"/>
</dbReference>
<dbReference type="Pfam" id="PF00106">
    <property type="entry name" value="adh_short"/>
    <property type="match status" value="1"/>
</dbReference>
<evidence type="ECO:0000256" key="1">
    <source>
        <dbReference type="ARBA" id="ARBA00006484"/>
    </source>
</evidence>
<dbReference type="SUPFAM" id="SSF51735">
    <property type="entry name" value="NAD(P)-binding Rossmann-fold domains"/>
    <property type="match status" value="1"/>
</dbReference>
<dbReference type="Pfam" id="PF03803">
    <property type="entry name" value="Scramblase"/>
    <property type="match status" value="1"/>
</dbReference>
<comment type="similarity">
    <text evidence="1">Belongs to the short-chain dehydrogenases/reductases (SDR) family.</text>
</comment>
<evidence type="ECO:0000259" key="3">
    <source>
        <dbReference type="Pfam" id="PF10708"/>
    </source>
</evidence>
<dbReference type="PRINTS" id="PR00081">
    <property type="entry name" value="GDHRDH"/>
</dbReference>
<dbReference type="CDD" id="cd05233">
    <property type="entry name" value="SDR_c"/>
    <property type="match status" value="1"/>
</dbReference>
<dbReference type="InterPro" id="IPR036291">
    <property type="entry name" value="NAD(P)-bd_dom_sf"/>
</dbReference>
<keyword evidence="2" id="KW-0560">Oxidoreductase</keyword>
<dbReference type="EMBL" id="JBHTEY010000004">
    <property type="protein sequence ID" value="MFC7618270.1"/>
    <property type="molecule type" value="Genomic_DNA"/>
</dbReference>
<keyword evidence="5" id="KW-1185">Reference proteome</keyword>
<name>A0ABW2TWJ2_9PSEU</name>
<evidence type="ECO:0000256" key="2">
    <source>
        <dbReference type="ARBA" id="ARBA00023002"/>
    </source>
</evidence>
<dbReference type="Proteomes" id="UP001596512">
    <property type="component" value="Unassembled WGS sequence"/>
</dbReference>
<evidence type="ECO:0000313" key="5">
    <source>
        <dbReference type="Proteomes" id="UP001596512"/>
    </source>
</evidence>
<dbReference type="Gene3D" id="2.40.160.200">
    <property type="entry name" value="LURP1-related"/>
    <property type="match status" value="1"/>
</dbReference>
<dbReference type="InterPro" id="IPR020904">
    <property type="entry name" value="Sc_DH/Rdtase_CS"/>
</dbReference>
<dbReference type="PROSITE" id="PS00061">
    <property type="entry name" value="ADH_SHORT"/>
    <property type="match status" value="1"/>
</dbReference>
<comment type="caution">
    <text evidence="4">The sequence shown here is derived from an EMBL/GenBank/DDBJ whole genome shotgun (WGS) entry which is preliminary data.</text>
</comment>
<evidence type="ECO:0000313" key="4">
    <source>
        <dbReference type="EMBL" id="MFC7618270.1"/>
    </source>
</evidence>
<dbReference type="InterPro" id="IPR025659">
    <property type="entry name" value="Tubby-like_C"/>
</dbReference>
<reference evidence="5" key="1">
    <citation type="journal article" date="2019" name="Int. J. Syst. Evol. Microbiol.">
        <title>The Global Catalogue of Microorganisms (GCM) 10K type strain sequencing project: providing services to taxonomists for standard genome sequencing and annotation.</title>
        <authorList>
            <consortium name="The Broad Institute Genomics Platform"/>
            <consortium name="The Broad Institute Genome Sequencing Center for Infectious Disease"/>
            <person name="Wu L."/>
            <person name="Ma J."/>
        </authorList>
    </citation>
    <scope>NUCLEOTIDE SEQUENCE [LARGE SCALE GENOMIC DNA]</scope>
    <source>
        <strain evidence="5">JCM 17695</strain>
    </source>
</reference>
<dbReference type="InterPro" id="IPR002347">
    <property type="entry name" value="SDR_fam"/>
</dbReference>
<sequence length="530" mass="56897">MPTALITGATAGIGAAFARRLAADGYDLVVVARTTERLKAVAAELSSAHGVSVQTMTADLTTTRARKRVEDRLADPDRPVDLLINNAGFGTRGAFATADPSWLQAQLDLNVTTVMRLTRAALPGMLDRGHGGIVNVSSIAGFFPASGPSYGATKAYVTALSEGLSANLAGTGVRVVALCPGFTHTEFHERAGDDMSELPEFLWLNADRVVADCLDDLVHGRTRSIPGAQWKAVVGFAKLMPAASSAPSNAASQRAATAARVAAMTNPQPGWYPEAPGASTLRYWDGAQWTPHTRQTSDASPWELSLDGPADPNRIREQQRAAGVGQAGQGGGTLFTEPVLIVNQRVKLIELANEYAVYDQHARQIGSVVQVGQSALKKAARFLGSYDQFFTHRLEVRDAHGQTVLRLTRPAKFVKSRMVVERGDGAPIGEIRQENAIGKIRFAFEVGGQRIGGIQAENWRAWNFAITDHTGGEVARITKTWEGLAKTMFTSADNYVLQIHRRLPDPLLSLVVASALTVDTALKQDNRGWG</sequence>
<dbReference type="PRINTS" id="PR00080">
    <property type="entry name" value="SDRFAMILY"/>
</dbReference>
<dbReference type="InterPro" id="IPR038595">
    <property type="entry name" value="LOR_sf"/>
</dbReference>
<dbReference type="PANTHER" id="PTHR44196">
    <property type="entry name" value="DEHYDROGENASE/REDUCTASE SDR FAMILY MEMBER 7B"/>
    <property type="match status" value="1"/>
</dbReference>
<dbReference type="Gene3D" id="3.40.50.720">
    <property type="entry name" value="NAD(P)-binding Rossmann-like Domain"/>
    <property type="match status" value="1"/>
</dbReference>
<feature type="domain" description="DUF2510" evidence="3">
    <location>
        <begin position="269"/>
        <end position="301"/>
    </location>
</feature>
<dbReference type="InterPro" id="IPR005552">
    <property type="entry name" value="Scramblase"/>
</dbReference>
<organism evidence="4 5">
    <name type="scientific">Actinokineospora soli</name>
    <dbReference type="NCBI Taxonomy" id="1048753"/>
    <lineage>
        <taxon>Bacteria</taxon>
        <taxon>Bacillati</taxon>
        <taxon>Actinomycetota</taxon>
        <taxon>Actinomycetes</taxon>
        <taxon>Pseudonocardiales</taxon>
        <taxon>Pseudonocardiaceae</taxon>
        <taxon>Actinokineospora</taxon>
    </lineage>
</organism>
<dbReference type="SUPFAM" id="SSF54518">
    <property type="entry name" value="Tubby C-terminal domain-like"/>
    <property type="match status" value="1"/>
</dbReference>
<gene>
    <name evidence="4" type="ORF">ACFQV2_37755</name>
</gene>
<protein>
    <submittedName>
        <fullName evidence="4">SDR family NAD(P)-dependent oxidoreductase</fullName>
    </submittedName>
</protein>
<accession>A0ABW2TWJ2</accession>